<accession>A0A2B7YQE8</accession>
<dbReference type="EMBL" id="PDNA01000026">
    <property type="protein sequence ID" value="PGH23259.1"/>
    <property type="molecule type" value="Genomic_DNA"/>
</dbReference>
<dbReference type="InterPro" id="IPR013154">
    <property type="entry name" value="ADH-like_N"/>
</dbReference>
<dbReference type="InterPro" id="IPR036291">
    <property type="entry name" value="NAD(P)-bd_dom_sf"/>
</dbReference>
<dbReference type="GO" id="GO:0005737">
    <property type="term" value="C:cytoplasm"/>
    <property type="evidence" value="ECO:0007669"/>
    <property type="project" value="TreeGrafter"/>
</dbReference>
<evidence type="ECO:0000256" key="1">
    <source>
        <dbReference type="ARBA" id="ARBA00001947"/>
    </source>
</evidence>
<sequence>MAQNGNSALPATQKAAQYHSSENAIRVNTIPVPTPADDEILVKVACSSLCHSDVMLLEPNDAGLVLGDGSPITIGHEATGIIVSVPSSCTNPEIVVGAKVGFFCPTGCCYECEGCQVHNLFCSNGASVRMQGFAADGFFQEYVATPWRNAIALPESMDVCESAPLFCAGITAWHGVHAAKIEKGQWMAIIGCGGLGHLGIQYAKALGYKVIGIDLVDGQLDEAKSMGADAVFNPKTDSEYASKIKALTDGGCHAAVNFTASTAAYESTPAVLRINGVMVAVGIPNSPLSFQPMDVAMGKFRIVGASNGTPQQVKPCIEFSAKHGIKPHVSYYKIDQINEMIDILHKGEARGRLAVKWD</sequence>
<dbReference type="GO" id="GO:0004022">
    <property type="term" value="F:alcohol dehydrogenase (NAD+) activity"/>
    <property type="evidence" value="ECO:0007669"/>
    <property type="project" value="TreeGrafter"/>
</dbReference>
<dbReference type="PANTHER" id="PTHR42940">
    <property type="entry name" value="ALCOHOL DEHYDROGENASE 1-RELATED"/>
    <property type="match status" value="1"/>
</dbReference>
<feature type="domain" description="Enoyl reductase (ER)" evidence="7">
    <location>
        <begin position="20"/>
        <end position="355"/>
    </location>
</feature>
<keyword evidence="9" id="KW-1185">Reference proteome</keyword>
<proteinExistence type="inferred from homology"/>
<dbReference type="Gene3D" id="3.90.180.10">
    <property type="entry name" value="Medium-chain alcohol dehydrogenases, catalytic domain"/>
    <property type="match status" value="1"/>
</dbReference>
<evidence type="ECO:0000256" key="3">
    <source>
        <dbReference type="ARBA" id="ARBA00022723"/>
    </source>
</evidence>
<dbReference type="InterPro" id="IPR011032">
    <property type="entry name" value="GroES-like_sf"/>
</dbReference>
<evidence type="ECO:0000256" key="2">
    <source>
        <dbReference type="ARBA" id="ARBA00008072"/>
    </source>
</evidence>
<reference evidence="8 9" key="1">
    <citation type="submission" date="2017-10" db="EMBL/GenBank/DDBJ databases">
        <title>Comparative genomics in systemic dimorphic fungi from Ajellomycetaceae.</title>
        <authorList>
            <person name="Munoz J.F."/>
            <person name="Mcewen J.G."/>
            <person name="Clay O.K."/>
            <person name="Cuomo C.A."/>
        </authorList>
    </citation>
    <scope>NUCLEOTIDE SEQUENCE [LARGE SCALE GENOMIC DNA]</scope>
    <source>
        <strain evidence="8 9">UAMH7299</strain>
    </source>
</reference>
<evidence type="ECO:0000313" key="8">
    <source>
        <dbReference type="EMBL" id="PGH23259.1"/>
    </source>
</evidence>
<evidence type="ECO:0000256" key="5">
    <source>
        <dbReference type="ARBA" id="ARBA00023002"/>
    </source>
</evidence>
<evidence type="ECO:0000256" key="4">
    <source>
        <dbReference type="ARBA" id="ARBA00022833"/>
    </source>
</evidence>
<dbReference type="SUPFAM" id="SSF51735">
    <property type="entry name" value="NAD(P)-binding Rossmann-fold domains"/>
    <property type="match status" value="1"/>
</dbReference>
<dbReference type="PANTHER" id="PTHR42940:SF8">
    <property type="entry name" value="VACUOLAR PROTEIN SORTING-ASSOCIATED PROTEIN 11"/>
    <property type="match status" value="1"/>
</dbReference>
<dbReference type="STRING" id="1447883.A0A2B7YQE8"/>
<keyword evidence="5" id="KW-0560">Oxidoreductase</keyword>
<protein>
    <recommendedName>
        <fullName evidence="7">Enoyl reductase (ER) domain-containing protein</fullName>
    </recommendedName>
</protein>
<dbReference type="Pfam" id="PF00107">
    <property type="entry name" value="ADH_zinc_N"/>
    <property type="match status" value="1"/>
</dbReference>
<dbReference type="GO" id="GO:0046872">
    <property type="term" value="F:metal ion binding"/>
    <property type="evidence" value="ECO:0007669"/>
    <property type="project" value="UniProtKB-KW"/>
</dbReference>
<keyword evidence="3" id="KW-0479">Metal-binding</keyword>
<keyword evidence="6" id="KW-0520">NAD</keyword>
<dbReference type="SUPFAM" id="SSF50129">
    <property type="entry name" value="GroES-like"/>
    <property type="match status" value="1"/>
</dbReference>
<comment type="caution">
    <text evidence="8">The sequence shown here is derived from an EMBL/GenBank/DDBJ whole genome shotgun (WGS) entry which is preliminary data.</text>
</comment>
<dbReference type="Gene3D" id="3.40.50.720">
    <property type="entry name" value="NAD(P)-binding Rossmann-like Domain"/>
    <property type="match status" value="1"/>
</dbReference>
<gene>
    <name evidence="8" type="ORF">AJ80_02675</name>
</gene>
<comment type="similarity">
    <text evidence="2">Belongs to the zinc-containing alcohol dehydrogenase family.</text>
</comment>
<dbReference type="InterPro" id="IPR020843">
    <property type="entry name" value="ER"/>
</dbReference>
<dbReference type="OrthoDB" id="1560166at2759"/>
<dbReference type="AlphaFoldDB" id="A0A2B7YQE8"/>
<keyword evidence="4" id="KW-0862">Zinc</keyword>
<dbReference type="Pfam" id="PF08240">
    <property type="entry name" value="ADH_N"/>
    <property type="match status" value="1"/>
</dbReference>
<dbReference type="FunFam" id="3.40.50.720:FF:000039">
    <property type="entry name" value="Alcohol dehydrogenase AdhP"/>
    <property type="match status" value="1"/>
</dbReference>
<evidence type="ECO:0000256" key="6">
    <source>
        <dbReference type="ARBA" id="ARBA00023027"/>
    </source>
</evidence>
<dbReference type="InterPro" id="IPR013149">
    <property type="entry name" value="ADH-like_C"/>
</dbReference>
<dbReference type="Proteomes" id="UP000224634">
    <property type="component" value="Unassembled WGS sequence"/>
</dbReference>
<evidence type="ECO:0000259" key="7">
    <source>
        <dbReference type="SMART" id="SM00829"/>
    </source>
</evidence>
<organism evidence="8 9">
    <name type="scientific">Polytolypa hystricis (strain UAMH7299)</name>
    <dbReference type="NCBI Taxonomy" id="1447883"/>
    <lineage>
        <taxon>Eukaryota</taxon>
        <taxon>Fungi</taxon>
        <taxon>Dikarya</taxon>
        <taxon>Ascomycota</taxon>
        <taxon>Pezizomycotina</taxon>
        <taxon>Eurotiomycetes</taxon>
        <taxon>Eurotiomycetidae</taxon>
        <taxon>Onygenales</taxon>
        <taxon>Onygenales incertae sedis</taxon>
        <taxon>Polytolypa</taxon>
    </lineage>
</organism>
<comment type="cofactor">
    <cofactor evidence="1">
        <name>Zn(2+)</name>
        <dbReference type="ChEBI" id="CHEBI:29105"/>
    </cofactor>
</comment>
<dbReference type="SMART" id="SM00829">
    <property type="entry name" value="PKS_ER"/>
    <property type="match status" value="1"/>
</dbReference>
<name>A0A2B7YQE8_POLH7</name>
<evidence type="ECO:0000313" key="9">
    <source>
        <dbReference type="Proteomes" id="UP000224634"/>
    </source>
</evidence>